<proteinExistence type="predicted"/>
<sequence>MADAAAGKFDAVWERMLRKIARFDRHKVVIVTPGWEASIVGAYPWGVFEPGNSSAQYIAAFERFAAIARRVSSRFIISWCQTPTIGPDGQEVNLEALLPNTAAFDDMALDRYYNEATELGTGTNIQRWVGIFLNLNYSLKWLAEKSLFYGKTASMSEWGQASDSADFMNAMARWAQDVPNLLRINYFNVNNGGPNGQFDDLLYPRPNAGPAFINQWGPLSILTPATFNAPAGGPFSAKLEGNKRLKWSIASNDPTFSIVVDGRTPRLVAAAQAPGTRSVTVRATDERGQTVTKFLTITFAVGALEPEAQFYLNRFPAPPSAAYQQAVSTLVAALKNGGVWDKLDGLMLLQVPVQAAVPLDLIHIGRSGTLKGAVLFTPNGGTASDQSTGYLDTNFQPQMPGVRFQQDNMHFGVWALTSTARTDGVDASEFGAGGVVSLLRLNANGNVNGRPLATSAKAFAGAPFPGHVVVTRDTPGAWRSYRQGAVTANGDATASTARPFETLKALAAQPASGTFGASRLAAVHWGSGLTDANVAVMYNALNAYRNTVGGLAA</sequence>
<evidence type="ECO:0008006" key="3">
    <source>
        <dbReference type="Google" id="ProtNLM"/>
    </source>
</evidence>
<evidence type="ECO:0000313" key="2">
    <source>
        <dbReference type="Proteomes" id="UP000076609"/>
    </source>
</evidence>
<dbReference type="SUPFAM" id="SSF51445">
    <property type="entry name" value="(Trans)glycosidases"/>
    <property type="match status" value="1"/>
</dbReference>
<protein>
    <recommendedName>
        <fullName evidence="3">GH26 domain-containing protein</fullName>
    </recommendedName>
</protein>
<dbReference type="InterPro" id="IPR017853">
    <property type="entry name" value="GH"/>
</dbReference>
<keyword evidence="2" id="KW-1185">Reference proteome</keyword>
<dbReference type="Proteomes" id="UP000076609">
    <property type="component" value="Unassembled WGS sequence"/>
</dbReference>
<dbReference type="EMBL" id="LQQO01000016">
    <property type="protein sequence ID" value="KZE14066.1"/>
    <property type="molecule type" value="Genomic_DNA"/>
</dbReference>
<evidence type="ECO:0000313" key="1">
    <source>
        <dbReference type="EMBL" id="KZE14066.1"/>
    </source>
</evidence>
<reference evidence="2" key="1">
    <citation type="submission" date="2016-01" db="EMBL/GenBank/DDBJ databases">
        <title>Draft genome of Chromobacterium sp. F49.</title>
        <authorList>
            <person name="Hong K.W."/>
        </authorList>
    </citation>
    <scope>NUCLEOTIDE SEQUENCE [LARGE SCALE GENOMIC DNA]</scope>
    <source>
        <strain evidence="2">CN3</strain>
    </source>
</reference>
<comment type="caution">
    <text evidence="1">The sequence shown here is derived from an EMBL/GenBank/DDBJ whole genome shotgun (WGS) entry which is preliminary data.</text>
</comment>
<gene>
    <name evidence="1" type="ORF">AVT10_15045</name>
</gene>
<dbReference type="Gene3D" id="3.20.20.80">
    <property type="entry name" value="Glycosidases"/>
    <property type="match status" value="1"/>
</dbReference>
<organism evidence="1 2">
    <name type="scientific">Sphingomonas hankookensis</name>
    <dbReference type="NCBI Taxonomy" id="563996"/>
    <lineage>
        <taxon>Bacteria</taxon>
        <taxon>Pseudomonadati</taxon>
        <taxon>Pseudomonadota</taxon>
        <taxon>Alphaproteobacteria</taxon>
        <taxon>Sphingomonadales</taxon>
        <taxon>Sphingomonadaceae</taxon>
        <taxon>Sphingomonas</taxon>
    </lineage>
</organism>
<accession>A0ABR5YC19</accession>
<name>A0ABR5YC19_9SPHN</name>